<gene>
    <name evidence="2" type="ORF">ENO59_04215</name>
</gene>
<name>A0A7V2F648_RHOMR</name>
<dbReference type="AlphaFoldDB" id="A0A7V2F648"/>
<dbReference type="EMBL" id="DSGB01000004">
    <property type="protein sequence ID" value="HER95707.1"/>
    <property type="molecule type" value="Genomic_DNA"/>
</dbReference>
<comment type="caution">
    <text evidence="2">The sequence shown here is derived from an EMBL/GenBank/DDBJ whole genome shotgun (WGS) entry which is preliminary data.</text>
</comment>
<accession>A0A7V2F648</accession>
<evidence type="ECO:0000256" key="1">
    <source>
        <dbReference type="SAM" id="MobiDB-lite"/>
    </source>
</evidence>
<proteinExistence type="predicted"/>
<protein>
    <submittedName>
        <fullName evidence="2">Uncharacterized protein</fullName>
    </submittedName>
</protein>
<organism evidence="2">
    <name type="scientific">Rhodothermus marinus</name>
    <name type="common">Rhodothermus obamensis</name>
    <dbReference type="NCBI Taxonomy" id="29549"/>
    <lineage>
        <taxon>Bacteria</taxon>
        <taxon>Pseudomonadati</taxon>
        <taxon>Rhodothermota</taxon>
        <taxon>Rhodothermia</taxon>
        <taxon>Rhodothermales</taxon>
        <taxon>Rhodothermaceae</taxon>
        <taxon>Rhodothermus</taxon>
    </lineage>
</organism>
<feature type="region of interest" description="Disordered" evidence="1">
    <location>
        <begin position="259"/>
        <end position="281"/>
    </location>
</feature>
<sequence>MRILDIDLDFFLNTTRFWPSFGRPEDPTLRPWSPEAVQNFLEKQCGLRRDRPLPGLIVDEHHEVFFDWRIRIAQGLLVPPFEVVHLDAHADLGYGDASVPYVLTEVLGQPLKDRAFPRVGGREGLGPGNYLLFAIACRWIRALTYVYHPDRHADLPQGIVHLNAHKEGWITLPYYGPLPPEVFGQRRTLQPLAVEPPVPYREVPGAVYANTDGPFDLLYVARSPLYTPAEADRLLDVFRVYLCEPATLPSKAVLRASRSHIRNARQTQPTKKGRPHSRRRP</sequence>
<reference evidence="2" key="1">
    <citation type="journal article" date="2020" name="mSystems">
        <title>Genome- and Community-Level Interaction Insights into Carbon Utilization and Element Cycling Functions of Hydrothermarchaeota in Hydrothermal Sediment.</title>
        <authorList>
            <person name="Zhou Z."/>
            <person name="Liu Y."/>
            <person name="Xu W."/>
            <person name="Pan J."/>
            <person name="Luo Z.H."/>
            <person name="Li M."/>
        </authorList>
    </citation>
    <scope>NUCLEOTIDE SEQUENCE [LARGE SCALE GENOMIC DNA]</scope>
    <source>
        <strain evidence="2">SpSt-143</strain>
    </source>
</reference>
<feature type="compositionally biased region" description="Basic residues" evidence="1">
    <location>
        <begin position="271"/>
        <end position="281"/>
    </location>
</feature>
<evidence type="ECO:0000313" key="2">
    <source>
        <dbReference type="EMBL" id="HER95707.1"/>
    </source>
</evidence>